<keyword evidence="12" id="KW-1185">Reference proteome</keyword>
<keyword evidence="5 10" id="KW-0552">Olfaction</keyword>
<dbReference type="EMBL" id="CVRI01000041">
    <property type="protein sequence ID" value="CRK95360.1"/>
    <property type="molecule type" value="Genomic_DNA"/>
</dbReference>
<dbReference type="GO" id="GO:0005886">
    <property type="term" value="C:plasma membrane"/>
    <property type="evidence" value="ECO:0007669"/>
    <property type="project" value="UniProtKB-SubCell"/>
</dbReference>
<feature type="transmembrane region" description="Helical" evidence="10">
    <location>
        <begin position="89"/>
        <end position="109"/>
    </location>
</feature>
<proteinExistence type="inferred from homology"/>
<evidence type="ECO:0000256" key="10">
    <source>
        <dbReference type="RuleBase" id="RU351113"/>
    </source>
</evidence>
<dbReference type="OrthoDB" id="8196465at2759"/>
<gene>
    <name evidence="11" type="ORF">CLUMA_CG008903</name>
</gene>
<evidence type="ECO:0000256" key="7">
    <source>
        <dbReference type="ARBA" id="ARBA00023136"/>
    </source>
</evidence>
<dbReference type="GO" id="GO:0005549">
    <property type="term" value="F:odorant binding"/>
    <property type="evidence" value="ECO:0007669"/>
    <property type="project" value="InterPro"/>
</dbReference>
<keyword evidence="9 10" id="KW-0807">Transducer</keyword>
<dbReference type="GO" id="GO:0004984">
    <property type="term" value="F:olfactory receptor activity"/>
    <property type="evidence" value="ECO:0007669"/>
    <property type="project" value="InterPro"/>
</dbReference>
<evidence type="ECO:0000313" key="11">
    <source>
        <dbReference type="EMBL" id="CRK95360.1"/>
    </source>
</evidence>
<dbReference type="PANTHER" id="PTHR21137">
    <property type="entry name" value="ODORANT RECEPTOR"/>
    <property type="match status" value="1"/>
</dbReference>
<evidence type="ECO:0000313" key="12">
    <source>
        <dbReference type="Proteomes" id="UP000183832"/>
    </source>
</evidence>
<dbReference type="GO" id="GO:0007165">
    <property type="term" value="P:signal transduction"/>
    <property type="evidence" value="ECO:0007669"/>
    <property type="project" value="UniProtKB-KW"/>
</dbReference>
<organism evidence="11 12">
    <name type="scientific">Clunio marinus</name>
    <dbReference type="NCBI Taxonomy" id="568069"/>
    <lineage>
        <taxon>Eukaryota</taxon>
        <taxon>Metazoa</taxon>
        <taxon>Ecdysozoa</taxon>
        <taxon>Arthropoda</taxon>
        <taxon>Hexapoda</taxon>
        <taxon>Insecta</taxon>
        <taxon>Pterygota</taxon>
        <taxon>Neoptera</taxon>
        <taxon>Endopterygota</taxon>
        <taxon>Diptera</taxon>
        <taxon>Nematocera</taxon>
        <taxon>Chironomoidea</taxon>
        <taxon>Chironomidae</taxon>
        <taxon>Clunio</taxon>
    </lineage>
</organism>
<feature type="transmembrane region" description="Helical" evidence="10">
    <location>
        <begin position="129"/>
        <end position="150"/>
    </location>
</feature>
<accession>A0A1J1I4Z4</accession>
<dbReference type="AlphaFoldDB" id="A0A1J1I4Z4"/>
<keyword evidence="6 10" id="KW-1133">Transmembrane helix</keyword>
<keyword evidence="8 10" id="KW-0675">Receptor</keyword>
<keyword evidence="2" id="KW-1003">Cell membrane</keyword>
<keyword evidence="7 10" id="KW-0472">Membrane</keyword>
<evidence type="ECO:0000256" key="5">
    <source>
        <dbReference type="ARBA" id="ARBA00022725"/>
    </source>
</evidence>
<sequence length="356" mass="41817">MGSATFCYTIFFIETIQSGTIQEISYVTNLLFTFYGSVLKSFWLLKNFQKIKEMLNDLKIITKVHKFNEGEKKCLKHLRIDRVVKVVKIYFSAAFVTGLMGTLNALIKYNEKEIMFETWWFFDYKASIIHYWTIFIYQHLFLAYIVVIACSTESILILFMNTTTALIDDLIVEIKLWKHNPIKKILRQKVFFKNSQDYHALKKLEIAMEYHLKIKKIVEDISKHISFVFFVQTFISSIVICGSVFLMTVLSQKHETSDFFRTAVFGCLMTFQIFLPCYYGNELSVASDKILSTLFHSDWVSSSQKYKNSLKIFLENTKRTIKVRSFKIVNIDFETYTTIMNAAYSLYALMNKINQK</sequence>
<feature type="transmembrane region" description="Helical" evidence="10">
    <location>
        <begin position="259"/>
        <end position="279"/>
    </location>
</feature>
<evidence type="ECO:0000256" key="6">
    <source>
        <dbReference type="ARBA" id="ARBA00022989"/>
    </source>
</evidence>
<evidence type="ECO:0000256" key="8">
    <source>
        <dbReference type="ARBA" id="ARBA00023170"/>
    </source>
</evidence>
<keyword evidence="3 10" id="KW-0716">Sensory transduction</keyword>
<evidence type="ECO:0000256" key="1">
    <source>
        <dbReference type="ARBA" id="ARBA00004651"/>
    </source>
</evidence>
<dbReference type="Proteomes" id="UP000183832">
    <property type="component" value="Unassembled WGS sequence"/>
</dbReference>
<evidence type="ECO:0000256" key="2">
    <source>
        <dbReference type="ARBA" id="ARBA00022475"/>
    </source>
</evidence>
<dbReference type="STRING" id="568069.A0A1J1I4Z4"/>
<comment type="caution">
    <text evidence="10">Lacks conserved residue(s) required for the propagation of feature annotation.</text>
</comment>
<evidence type="ECO:0000256" key="3">
    <source>
        <dbReference type="ARBA" id="ARBA00022606"/>
    </source>
</evidence>
<evidence type="ECO:0000256" key="9">
    <source>
        <dbReference type="ARBA" id="ARBA00023224"/>
    </source>
</evidence>
<reference evidence="11 12" key="1">
    <citation type="submission" date="2015-04" db="EMBL/GenBank/DDBJ databases">
        <authorList>
            <person name="Syromyatnikov M.Y."/>
            <person name="Popov V.N."/>
        </authorList>
    </citation>
    <scope>NUCLEOTIDE SEQUENCE [LARGE SCALE GENOMIC DNA]</scope>
</reference>
<protein>
    <recommendedName>
        <fullName evidence="10">Odorant receptor</fullName>
    </recommendedName>
</protein>
<feature type="transmembrane region" description="Helical" evidence="10">
    <location>
        <begin position="225"/>
        <end position="247"/>
    </location>
</feature>
<keyword evidence="4 10" id="KW-0812">Transmembrane</keyword>
<comment type="subcellular location">
    <subcellularLocation>
        <location evidence="1 10">Cell membrane</location>
        <topology evidence="1 10">Multi-pass membrane protein</topology>
    </subcellularLocation>
</comment>
<dbReference type="InterPro" id="IPR004117">
    <property type="entry name" value="7tm6_olfct_rcpt"/>
</dbReference>
<dbReference type="PANTHER" id="PTHR21137:SF35">
    <property type="entry name" value="ODORANT RECEPTOR 19A-RELATED"/>
    <property type="match status" value="1"/>
</dbReference>
<evidence type="ECO:0000256" key="4">
    <source>
        <dbReference type="ARBA" id="ARBA00022692"/>
    </source>
</evidence>
<name>A0A1J1I4Z4_9DIPT</name>
<dbReference type="Pfam" id="PF02949">
    <property type="entry name" value="7tm_6"/>
    <property type="match status" value="1"/>
</dbReference>
<comment type="similarity">
    <text evidence="10">Belongs to the insect chemoreceptor superfamily. Heteromeric odorant receptor channel (TC 1.A.69) family.</text>
</comment>